<keyword evidence="1" id="KW-0812">Transmembrane</keyword>
<keyword evidence="1" id="KW-1133">Transmembrane helix</keyword>
<organism evidence="2 3">
    <name type="scientific">Cylicocyclus nassatus</name>
    <name type="common">Nematode worm</name>
    <dbReference type="NCBI Taxonomy" id="53992"/>
    <lineage>
        <taxon>Eukaryota</taxon>
        <taxon>Metazoa</taxon>
        <taxon>Ecdysozoa</taxon>
        <taxon>Nematoda</taxon>
        <taxon>Chromadorea</taxon>
        <taxon>Rhabditida</taxon>
        <taxon>Rhabditina</taxon>
        <taxon>Rhabditomorpha</taxon>
        <taxon>Strongyloidea</taxon>
        <taxon>Strongylidae</taxon>
        <taxon>Cylicocyclus</taxon>
    </lineage>
</organism>
<keyword evidence="3" id="KW-1185">Reference proteome</keyword>
<evidence type="ECO:0000313" key="2">
    <source>
        <dbReference type="EMBL" id="CAJ0599019.1"/>
    </source>
</evidence>
<proteinExistence type="predicted"/>
<protein>
    <submittedName>
        <fullName evidence="2">Uncharacterized protein</fullName>
    </submittedName>
</protein>
<feature type="transmembrane region" description="Helical" evidence="1">
    <location>
        <begin position="65"/>
        <end position="90"/>
    </location>
</feature>
<evidence type="ECO:0000313" key="3">
    <source>
        <dbReference type="Proteomes" id="UP001176961"/>
    </source>
</evidence>
<name>A0AA36GVE7_CYLNA</name>
<keyword evidence="1" id="KW-0472">Membrane</keyword>
<accession>A0AA36GVE7</accession>
<dbReference type="AlphaFoldDB" id="A0AA36GVE7"/>
<evidence type="ECO:0000256" key="1">
    <source>
        <dbReference type="SAM" id="Phobius"/>
    </source>
</evidence>
<sequence length="101" mass="11659">MRASHLEIICLIAWLDKMEEESDNTESTTKTRSDESHLFGFSRFRGMMHRGDKEFEEFWNNVNSCFLTCSACTLISMMIAICAFGFWMLISATKTGAEQKR</sequence>
<reference evidence="2" key="1">
    <citation type="submission" date="2023-07" db="EMBL/GenBank/DDBJ databases">
        <authorList>
            <consortium name="CYATHOMIX"/>
        </authorList>
    </citation>
    <scope>NUCLEOTIDE SEQUENCE</scope>
    <source>
        <strain evidence="2">N/A</strain>
    </source>
</reference>
<dbReference type="EMBL" id="CATQJL010000223">
    <property type="protein sequence ID" value="CAJ0599019.1"/>
    <property type="molecule type" value="Genomic_DNA"/>
</dbReference>
<dbReference type="Proteomes" id="UP001176961">
    <property type="component" value="Unassembled WGS sequence"/>
</dbReference>
<gene>
    <name evidence="2" type="ORF">CYNAS_LOCUS11002</name>
</gene>
<comment type="caution">
    <text evidence="2">The sequence shown here is derived from an EMBL/GenBank/DDBJ whole genome shotgun (WGS) entry which is preliminary data.</text>
</comment>